<comment type="caution">
    <text evidence="2">The sequence shown here is derived from an EMBL/GenBank/DDBJ whole genome shotgun (WGS) entry which is preliminary data.</text>
</comment>
<organism evidence="2 3">
    <name type="scientific">Salvia divinorum</name>
    <name type="common">Maria pastora</name>
    <name type="synonym">Diviner's sage</name>
    <dbReference type="NCBI Taxonomy" id="28513"/>
    <lineage>
        <taxon>Eukaryota</taxon>
        <taxon>Viridiplantae</taxon>
        <taxon>Streptophyta</taxon>
        <taxon>Embryophyta</taxon>
        <taxon>Tracheophyta</taxon>
        <taxon>Spermatophyta</taxon>
        <taxon>Magnoliopsida</taxon>
        <taxon>eudicotyledons</taxon>
        <taxon>Gunneridae</taxon>
        <taxon>Pentapetalae</taxon>
        <taxon>asterids</taxon>
        <taxon>lamiids</taxon>
        <taxon>Lamiales</taxon>
        <taxon>Lamiaceae</taxon>
        <taxon>Nepetoideae</taxon>
        <taxon>Mentheae</taxon>
        <taxon>Salviinae</taxon>
        <taxon>Salvia</taxon>
        <taxon>Salvia subgen. Calosphace</taxon>
    </lineage>
</organism>
<evidence type="ECO:0000256" key="1">
    <source>
        <dbReference type="SAM" id="MobiDB-lite"/>
    </source>
</evidence>
<evidence type="ECO:0000313" key="2">
    <source>
        <dbReference type="EMBL" id="KAL1567256.1"/>
    </source>
</evidence>
<name>A0ABD1IEX6_SALDI</name>
<gene>
    <name evidence="2" type="ORF">AAHA92_02753</name>
</gene>
<reference evidence="2 3" key="1">
    <citation type="submission" date="2024-06" db="EMBL/GenBank/DDBJ databases">
        <title>A chromosome level genome sequence of Diviner's sage (Salvia divinorum).</title>
        <authorList>
            <person name="Ford S.A."/>
            <person name="Ro D.-K."/>
            <person name="Ness R.W."/>
            <person name="Phillips M.A."/>
        </authorList>
    </citation>
    <scope>NUCLEOTIDE SEQUENCE [LARGE SCALE GENOMIC DNA]</scope>
    <source>
        <strain evidence="2">SAF-2024a</strain>
        <tissue evidence="2">Leaf</tissue>
    </source>
</reference>
<proteinExistence type="predicted"/>
<dbReference type="EMBL" id="JBEAFC010000002">
    <property type="protein sequence ID" value="KAL1567256.1"/>
    <property type="molecule type" value="Genomic_DNA"/>
</dbReference>
<dbReference type="Proteomes" id="UP001567538">
    <property type="component" value="Unassembled WGS sequence"/>
</dbReference>
<keyword evidence="3" id="KW-1185">Reference proteome</keyword>
<accession>A0ABD1IEX6</accession>
<sequence length="117" mass="13528">MSPSANHGEIPSNQTKHHRFRIDDSMIGFRPFKMVKTKERRFNGQLSEYGRSDNRRRKGKTIEKTKWIYNPSDKSTAKRNTFTNTNTSDFDDGVCNCLMKIVYQGNAVFKSGRNMTA</sequence>
<feature type="region of interest" description="Disordered" evidence="1">
    <location>
        <begin position="1"/>
        <end position="22"/>
    </location>
</feature>
<protein>
    <submittedName>
        <fullName evidence="2">Uncharacterized protein</fullName>
    </submittedName>
</protein>
<evidence type="ECO:0000313" key="3">
    <source>
        <dbReference type="Proteomes" id="UP001567538"/>
    </source>
</evidence>
<dbReference type="AlphaFoldDB" id="A0ABD1IEX6"/>